<gene>
    <name evidence="1" type="ORF">SNAT2548_LOCUS21249</name>
</gene>
<feature type="non-terminal residue" evidence="1">
    <location>
        <position position="94"/>
    </location>
</feature>
<dbReference type="AlphaFoldDB" id="A0A812QK94"/>
<keyword evidence="2" id="KW-1185">Reference proteome</keyword>
<accession>A0A812QK94</accession>
<protein>
    <submittedName>
        <fullName evidence="1">Uncharacterized protein</fullName>
    </submittedName>
</protein>
<name>A0A812QK94_9DINO</name>
<comment type="caution">
    <text evidence="1">The sequence shown here is derived from an EMBL/GenBank/DDBJ whole genome shotgun (WGS) entry which is preliminary data.</text>
</comment>
<dbReference type="Proteomes" id="UP000604046">
    <property type="component" value="Unassembled WGS sequence"/>
</dbReference>
<organism evidence="1 2">
    <name type="scientific">Symbiodinium natans</name>
    <dbReference type="NCBI Taxonomy" id="878477"/>
    <lineage>
        <taxon>Eukaryota</taxon>
        <taxon>Sar</taxon>
        <taxon>Alveolata</taxon>
        <taxon>Dinophyceae</taxon>
        <taxon>Suessiales</taxon>
        <taxon>Symbiodiniaceae</taxon>
        <taxon>Symbiodinium</taxon>
    </lineage>
</organism>
<dbReference type="EMBL" id="CAJNDS010002242">
    <property type="protein sequence ID" value="CAE7389776.1"/>
    <property type="molecule type" value="Genomic_DNA"/>
</dbReference>
<sequence>DFMHGIGIVEDSQHVHENVIYTKGKCQMPFTELGPPKTGFESAALNDMLPQASRRRAMVMPLPTVWDAALPKEKDPTWALLKSFGRKLDCMSVE</sequence>
<proteinExistence type="predicted"/>
<evidence type="ECO:0000313" key="2">
    <source>
        <dbReference type="Proteomes" id="UP000604046"/>
    </source>
</evidence>
<feature type="non-terminal residue" evidence="1">
    <location>
        <position position="1"/>
    </location>
</feature>
<evidence type="ECO:0000313" key="1">
    <source>
        <dbReference type="EMBL" id="CAE7389776.1"/>
    </source>
</evidence>
<reference evidence="1" key="1">
    <citation type="submission" date="2021-02" db="EMBL/GenBank/DDBJ databases">
        <authorList>
            <person name="Dougan E. K."/>
            <person name="Rhodes N."/>
            <person name="Thang M."/>
            <person name="Chan C."/>
        </authorList>
    </citation>
    <scope>NUCLEOTIDE SEQUENCE</scope>
</reference>